<comment type="cofactor">
    <cofactor evidence="8">
        <name>FAD</name>
        <dbReference type="ChEBI" id="CHEBI:57692"/>
    </cofactor>
    <text evidence="8">Binds 1 FAD per subunit.</text>
</comment>
<dbReference type="InterPro" id="IPR050315">
    <property type="entry name" value="FAD-oxidoreductase_2"/>
</dbReference>
<dbReference type="EMBL" id="VBSP01000054">
    <property type="protein sequence ID" value="TLQ39608.1"/>
    <property type="molecule type" value="Genomic_DNA"/>
</dbReference>
<dbReference type="PRINTS" id="PR00368">
    <property type="entry name" value="FADPNR"/>
</dbReference>
<feature type="domain" description="FMN-binding" evidence="10">
    <location>
        <begin position="41"/>
        <end position="115"/>
    </location>
</feature>
<evidence type="ECO:0000256" key="4">
    <source>
        <dbReference type="ARBA" id="ARBA00022630"/>
    </source>
</evidence>
<reference evidence="11 12" key="1">
    <citation type="submission" date="2019-05" db="EMBL/GenBank/DDBJ databases">
        <title>The metagenome of a microbial culture collection derived from dairy environment covers the genomic content of the human microbiome.</title>
        <authorList>
            <person name="Roder T."/>
            <person name="Wuthrich D."/>
            <person name="Sattari Z."/>
            <person name="Von Ah U."/>
            <person name="Bar C."/>
            <person name="Ronchi F."/>
            <person name="Macpherson A.J."/>
            <person name="Ganal-Vonarburg S.C."/>
            <person name="Bruggmann R."/>
            <person name="Vergeres G."/>
        </authorList>
    </citation>
    <scope>NUCLEOTIDE SEQUENCE [LARGE SCALE GENOMIC DNA]</scope>
    <source>
        <strain evidence="11 12">FAM 24227</strain>
    </source>
</reference>
<dbReference type="SUPFAM" id="SSF56425">
    <property type="entry name" value="Succinate dehydrogenase/fumarate reductase flavoprotein, catalytic domain"/>
    <property type="match status" value="1"/>
</dbReference>
<proteinExistence type="inferred from homology"/>
<dbReference type="Gene3D" id="3.50.50.60">
    <property type="entry name" value="FAD/NAD(P)-binding domain"/>
    <property type="match status" value="1"/>
</dbReference>
<keyword evidence="5 8" id="KW-0274">FAD</keyword>
<evidence type="ECO:0000313" key="11">
    <source>
        <dbReference type="EMBL" id="TLQ39608.1"/>
    </source>
</evidence>
<dbReference type="OrthoDB" id="9806724at2"/>
<protein>
    <recommendedName>
        <fullName evidence="3 8">Urocanate reductase</fullName>
        <ecNumber evidence="2 8">1.3.99.33</ecNumber>
    </recommendedName>
</protein>
<evidence type="ECO:0000256" key="1">
    <source>
        <dbReference type="ARBA" id="ARBA00008040"/>
    </source>
</evidence>
<keyword evidence="9" id="KW-0175">Coiled coil</keyword>
<feature type="coiled-coil region" evidence="9">
    <location>
        <begin position="435"/>
        <end position="462"/>
    </location>
</feature>
<evidence type="ECO:0000256" key="5">
    <source>
        <dbReference type="ARBA" id="ARBA00022827"/>
    </source>
</evidence>
<dbReference type="InterPro" id="IPR036188">
    <property type="entry name" value="FAD/NAD-bd_sf"/>
</dbReference>
<comment type="similarity">
    <text evidence="1 8">Belongs to the FAD-dependent oxidoreductase 2 family. FRD/SDH subfamily.</text>
</comment>
<evidence type="ECO:0000256" key="2">
    <source>
        <dbReference type="ARBA" id="ARBA00013137"/>
    </source>
</evidence>
<keyword evidence="6 8" id="KW-0560">Oxidoreductase</keyword>
<keyword evidence="4 8" id="KW-0285">Flavoprotein</keyword>
<dbReference type="InterPro" id="IPR007329">
    <property type="entry name" value="FMN-bd"/>
</dbReference>
<sequence length="590" mass="63824">MKFINKSSLVFTVLLLMLAVLMSVIPSQSVDAKVFEGIGQGKHGDVKVEVTVEDEKIQSIEVLDSQENEVLAEPVYQSLSDAIIETNSVEVDVVSGSTATSEGFLQAVQDAIEKSGISLTTIEKGNTEESREIEEETYDIVIIGAGGAGLSASIEAAEAGKSVLLLEKMPAVGGNTLISGGEMNAPGNWVQEKLGISEKDSVELYYQDTFEGGNEKGDPEIIQVLAENALASAEWLKDHVGVEFYEDQLFQFGGHSVERALIPLGHTGQELVIKLKNKADEVGVATYLDTKATKLIQDENNKVVGVEATHNNGTDYKFHANDGVIITSGGFGANVEMREEANSEYGEEYLSTVSVGSTGDGLTMAEEVGAALTNMENIQTYPVSNPETGMISLLADTRFDGAILINQEGQRFVEELERRDVISKAILDQTGSYAYQLWNDELDQISQSKELHEAEYNELLESELLVVGDSIEEVAEHFDIDSEALKQTVEKVNQYAEDGKDPDFNHRSGLHSLEKGKYYLMKCKPSVHHTMGGVVINTQAQVLDTEGNVIEGLYAAGEATGVVHGENRLGGNAISDVITFGRIAGQEIAK</sequence>
<evidence type="ECO:0000256" key="7">
    <source>
        <dbReference type="ARBA" id="ARBA00049922"/>
    </source>
</evidence>
<evidence type="ECO:0000256" key="3">
    <source>
        <dbReference type="ARBA" id="ARBA00015872"/>
    </source>
</evidence>
<evidence type="ECO:0000256" key="9">
    <source>
        <dbReference type="SAM" id="Coils"/>
    </source>
</evidence>
<dbReference type="Pfam" id="PF00890">
    <property type="entry name" value="FAD_binding_2"/>
    <property type="match status" value="1"/>
</dbReference>
<dbReference type="PANTHER" id="PTHR43400:SF7">
    <property type="entry name" value="FAD-DEPENDENT OXIDOREDUCTASE 2 FAD BINDING DOMAIN-CONTAINING PROTEIN"/>
    <property type="match status" value="1"/>
</dbReference>
<organism evidence="11 12">
    <name type="scientific">Ruoffia tabacinasalis</name>
    <dbReference type="NCBI Taxonomy" id="87458"/>
    <lineage>
        <taxon>Bacteria</taxon>
        <taxon>Bacillati</taxon>
        <taxon>Bacillota</taxon>
        <taxon>Bacilli</taxon>
        <taxon>Lactobacillales</taxon>
        <taxon>Aerococcaceae</taxon>
        <taxon>Ruoffia</taxon>
    </lineage>
</organism>
<dbReference type="PANTHER" id="PTHR43400">
    <property type="entry name" value="FUMARATE REDUCTASE"/>
    <property type="match status" value="1"/>
</dbReference>
<dbReference type="GO" id="GO:0033765">
    <property type="term" value="F:steroid dehydrogenase activity, acting on the CH-CH group of donors"/>
    <property type="evidence" value="ECO:0007669"/>
    <property type="project" value="UniProtKB-ARBA"/>
</dbReference>
<comment type="catalytic activity">
    <reaction evidence="7 8">
        <text>dihydrourocanate + A = urocanate + AH2</text>
        <dbReference type="Rhea" id="RHEA:36059"/>
        <dbReference type="ChEBI" id="CHEBI:13193"/>
        <dbReference type="ChEBI" id="CHEBI:17499"/>
        <dbReference type="ChEBI" id="CHEBI:27247"/>
        <dbReference type="ChEBI" id="CHEBI:72991"/>
        <dbReference type="EC" id="1.3.99.33"/>
    </reaction>
</comment>
<name>A0A5R9DSE5_9LACT</name>
<accession>A0A5R9DSE5</accession>
<dbReference type="InterPro" id="IPR010960">
    <property type="entry name" value="Flavocytochrome_c"/>
</dbReference>
<comment type="caution">
    <text evidence="11">The sequence shown here is derived from an EMBL/GenBank/DDBJ whole genome shotgun (WGS) entry which is preliminary data.</text>
</comment>
<dbReference type="InterPro" id="IPR027477">
    <property type="entry name" value="Succ_DH/fumarate_Rdtase_cat_sf"/>
</dbReference>
<comment type="cofactor">
    <cofactor evidence="8">
        <name>FMN</name>
        <dbReference type="ChEBI" id="CHEBI:58210"/>
    </cofactor>
    <text evidence="8">Binds 1 or 2 FMN covalently per subunit.</text>
</comment>
<dbReference type="Proteomes" id="UP000306420">
    <property type="component" value="Unassembled WGS sequence"/>
</dbReference>
<dbReference type="Gene3D" id="3.90.1010.20">
    <property type="match status" value="1"/>
</dbReference>
<dbReference type="SUPFAM" id="SSF51905">
    <property type="entry name" value="FAD/NAD(P)-binding domain"/>
    <property type="match status" value="1"/>
</dbReference>
<dbReference type="Pfam" id="PF04205">
    <property type="entry name" value="FMN_bind"/>
    <property type="match status" value="1"/>
</dbReference>
<dbReference type="Gene3D" id="3.90.700.10">
    <property type="entry name" value="Succinate dehydrogenase/fumarate reductase flavoprotein, catalytic domain"/>
    <property type="match status" value="1"/>
</dbReference>
<evidence type="ECO:0000256" key="8">
    <source>
        <dbReference type="RuleBase" id="RU366062"/>
    </source>
</evidence>
<evidence type="ECO:0000313" key="12">
    <source>
        <dbReference type="Proteomes" id="UP000306420"/>
    </source>
</evidence>
<dbReference type="InterPro" id="IPR003953">
    <property type="entry name" value="FAD-dep_OxRdtase_2_FAD-bd"/>
</dbReference>
<dbReference type="EC" id="1.3.99.33" evidence="2 8"/>
<dbReference type="GO" id="GO:0016020">
    <property type="term" value="C:membrane"/>
    <property type="evidence" value="ECO:0007669"/>
    <property type="project" value="InterPro"/>
</dbReference>
<evidence type="ECO:0000259" key="10">
    <source>
        <dbReference type="SMART" id="SM00900"/>
    </source>
</evidence>
<evidence type="ECO:0000256" key="6">
    <source>
        <dbReference type="ARBA" id="ARBA00023002"/>
    </source>
</evidence>
<gene>
    <name evidence="11" type="ORF">FEZ33_10665</name>
</gene>
<dbReference type="AlphaFoldDB" id="A0A5R9DSE5"/>
<dbReference type="GO" id="GO:0010181">
    <property type="term" value="F:FMN binding"/>
    <property type="evidence" value="ECO:0007669"/>
    <property type="project" value="InterPro"/>
</dbReference>
<dbReference type="NCBIfam" id="TIGR01813">
    <property type="entry name" value="flavo_cyto_c"/>
    <property type="match status" value="1"/>
</dbReference>
<dbReference type="SMART" id="SM00900">
    <property type="entry name" value="FMN_bind"/>
    <property type="match status" value="1"/>
</dbReference>
<dbReference type="RefSeq" id="WP_138405370.1">
    <property type="nucleotide sequence ID" value="NZ_VBSP01000054.1"/>
</dbReference>